<evidence type="ECO:0000256" key="1">
    <source>
        <dbReference type="ARBA" id="ARBA00023125"/>
    </source>
</evidence>
<comment type="caution">
    <text evidence="4">The sequence shown here is derived from an EMBL/GenBank/DDBJ whole genome shotgun (WGS) entry which is preliminary data.</text>
</comment>
<dbReference type="GO" id="GO:0000160">
    <property type="term" value="P:phosphorelay signal transduction system"/>
    <property type="evidence" value="ECO:0007669"/>
    <property type="project" value="InterPro"/>
</dbReference>
<dbReference type="InterPro" id="IPR001867">
    <property type="entry name" value="OmpR/PhoB-type_DNA-bd"/>
</dbReference>
<dbReference type="CDD" id="cd00383">
    <property type="entry name" value="trans_reg_C"/>
    <property type="match status" value="1"/>
</dbReference>
<sequence length="204" mass="23403">MMQQGTLYILGAGSSEKDWFQAGQFPFSIVFLEHFPEKAFPSGILLLSMEVAAAYRFAHLKQMPFLCYGDQSEIDRAFLLGAKDFIRFPFDLKECTVRVSRQLFLEQATLFPEYAISLQGNTLQGPKGTISVNDEEARILRILALSEHHRIQRAVIQEHVWPDLQADSRSIDMTISRLRRKLDLISDQDKPLQIKTIYGFGYQI</sequence>
<evidence type="ECO:0000259" key="3">
    <source>
        <dbReference type="PROSITE" id="PS51755"/>
    </source>
</evidence>
<name>A0A7C3I511_9SPIR</name>
<evidence type="ECO:0000313" key="4">
    <source>
        <dbReference type="EMBL" id="HFH28162.1"/>
    </source>
</evidence>
<evidence type="ECO:0000256" key="2">
    <source>
        <dbReference type="PROSITE-ProRule" id="PRU01091"/>
    </source>
</evidence>
<dbReference type="Gene3D" id="1.10.10.10">
    <property type="entry name" value="Winged helix-like DNA-binding domain superfamily/Winged helix DNA-binding domain"/>
    <property type="match status" value="1"/>
</dbReference>
<accession>A0A7C3I511</accession>
<dbReference type="PROSITE" id="PS51755">
    <property type="entry name" value="OMPR_PHOB"/>
    <property type="match status" value="1"/>
</dbReference>
<dbReference type="Pfam" id="PF00486">
    <property type="entry name" value="Trans_reg_C"/>
    <property type="match status" value="1"/>
</dbReference>
<dbReference type="EMBL" id="DSVL01000044">
    <property type="protein sequence ID" value="HFH28162.1"/>
    <property type="molecule type" value="Genomic_DNA"/>
</dbReference>
<reference evidence="4" key="1">
    <citation type="journal article" date="2020" name="mSystems">
        <title>Genome- and Community-Level Interaction Insights into Carbon Utilization and Element Cycling Functions of Hydrothermarchaeota in Hydrothermal Sediment.</title>
        <authorList>
            <person name="Zhou Z."/>
            <person name="Liu Y."/>
            <person name="Xu W."/>
            <person name="Pan J."/>
            <person name="Luo Z.H."/>
            <person name="Li M."/>
        </authorList>
    </citation>
    <scope>NUCLEOTIDE SEQUENCE [LARGE SCALE GENOMIC DNA]</scope>
    <source>
        <strain evidence="4">SpSt-503</strain>
    </source>
</reference>
<dbReference type="SMART" id="SM00862">
    <property type="entry name" value="Trans_reg_C"/>
    <property type="match status" value="1"/>
</dbReference>
<dbReference type="GO" id="GO:0003677">
    <property type="term" value="F:DNA binding"/>
    <property type="evidence" value="ECO:0007669"/>
    <property type="project" value="UniProtKB-UniRule"/>
</dbReference>
<dbReference type="InterPro" id="IPR036388">
    <property type="entry name" value="WH-like_DNA-bd_sf"/>
</dbReference>
<gene>
    <name evidence="4" type="ORF">ENS59_01415</name>
</gene>
<dbReference type="SUPFAM" id="SSF46894">
    <property type="entry name" value="C-terminal effector domain of the bipartite response regulators"/>
    <property type="match status" value="1"/>
</dbReference>
<proteinExistence type="predicted"/>
<dbReference type="GO" id="GO:0006355">
    <property type="term" value="P:regulation of DNA-templated transcription"/>
    <property type="evidence" value="ECO:0007669"/>
    <property type="project" value="InterPro"/>
</dbReference>
<keyword evidence="1 2" id="KW-0238">DNA-binding</keyword>
<dbReference type="AlphaFoldDB" id="A0A7C3I511"/>
<feature type="DNA-binding region" description="OmpR/PhoB-type" evidence="2">
    <location>
        <begin position="106"/>
        <end position="204"/>
    </location>
</feature>
<organism evidence="4">
    <name type="scientific">Gracilinema caldarium</name>
    <dbReference type="NCBI Taxonomy" id="215591"/>
    <lineage>
        <taxon>Bacteria</taxon>
        <taxon>Pseudomonadati</taxon>
        <taxon>Spirochaetota</taxon>
        <taxon>Spirochaetia</taxon>
        <taxon>Spirochaetales</taxon>
        <taxon>Breznakiellaceae</taxon>
        <taxon>Gracilinema</taxon>
    </lineage>
</organism>
<feature type="domain" description="OmpR/PhoB-type" evidence="3">
    <location>
        <begin position="106"/>
        <end position="204"/>
    </location>
</feature>
<dbReference type="InterPro" id="IPR016032">
    <property type="entry name" value="Sig_transdc_resp-reg_C-effctor"/>
</dbReference>
<protein>
    <submittedName>
        <fullName evidence="4">Response regulator transcription factor</fullName>
    </submittedName>
</protein>